<dbReference type="PIRSF" id="PIRSF002161">
    <property type="entry name" value="Ribosomal_L5"/>
    <property type="match status" value="1"/>
</dbReference>
<proteinExistence type="inferred from homology"/>
<dbReference type="InterPro" id="IPR031310">
    <property type="entry name" value="Ribosomal_uL5_N"/>
</dbReference>
<dbReference type="Gene3D" id="3.30.1440.10">
    <property type="match status" value="1"/>
</dbReference>
<dbReference type="GO" id="GO:0003735">
    <property type="term" value="F:structural constituent of ribosome"/>
    <property type="evidence" value="ECO:0007669"/>
    <property type="project" value="InterPro"/>
</dbReference>
<comment type="similarity">
    <text evidence="1 8 9">Belongs to the universal ribosomal protein uL5 family.</text>
</comment>
<gene>
    <name evidence="8 12" type="primary">rplE</name>
    <name evidence="12" type="ORF">E5R92_00510</name>
</gene>
<dbReference type="HAMAP" id="MF_01333_B">
    <property type="entry name" value="Ribosomal_uL5_B"/>
    <property type="match status" value="1"/>
</dbReference>
<dbReference type="Pfam" id="PF00281">
    <property type="entry name" value="Ribosomal_L5"/>
    <property type="match status" value="1"/>
</dbReference>
<protein>
    <recommendedName>
        <fullName evidence="7 8">Large ribosomal subunit protein uL5</fullName>
    </recommendedName>
</protein>
<keyword evidence="6 8" id="KW-0687">Ribonucleoprotein</keyword>
<keyword evidence="2 8" id="KW-0820">tRNA-binding</keyword>
<accession>A0A6H1Q1Z5</accession>
<organism evidence="12 13">
    <name type="scientific">Candidatus Pelagibacter giovannonii</name>
    <dbReference type="NCBI Taxonomy" id="2563896"/>
    <lineage>
        <taxon>Bacteria</taxon>
        <taxon>Pseudomonadati</taxon>
        <taxon>Pseudomonadota</taxon>
        <taxon>Alphaproteobacteria</taxon>
        <taxon>Candidatus Pelagibacterales</taxon>
        <taxon>Candidatus Pelagibacteraceae</taxon>
        <taxon>Candidatus Pelagibacter</taxon>
    </lineage>
</organism>
<evidence type="ECO:0000256" key="9">
    <source>
        <dbReference type="RuleBase" id="RU003930"/>
    </source>
</evidence>
<keyword evidence="5 8" id="KW-0689">Ribosomal protein</keyword>
<dbReference type="AlphaFoldDB" id="A0A6H1Q1Z5"/>
<dbReference type="FunFam" id="3.30.1440.10:FF:000001">
    <property type="entry name" value="50S ribosomal protein L5"/>
    <property type="match status" value="1"/>
</dbReference>
<keyword evidence="13" id="KW-1185">Reference proteome</keyword>
<evidence type="ECO:0000313" key="13">
    <source>
        <dbReference type="Proteomes" id="UP000501094"/>
    </source>
</evidence>
<evidence type="ECO:0000256" key="1">
    <source>
        <dbReference type="ARBA" id="ARBA00008553"/>
    </source>
</evidence>
<evidence type="ECO:0000256" key="8">
    <source>
        <dbReference type="HAMAP-Rule" id="MF_01333"/>
    </source>
</evidence>
<evidence type="ECO:0000313" key="12">
    <source>
        <dbReference type="EMBL" id="QIZ20275.1"/>
    </source>
</evidence>
<dbReference type="Proteomes" id="UP000501094">
    <property type="component" value="Chromosome"/>
</dbReference>
<sequence length="184" mass="20917">MIPRLKELYYKEIQPQLKETLGYKNTYMGPKVEKVVINMGLGLDGADAKIMKSTEEDLGKITGQKPTVTKFKKSVANFKTRKGTNAGLKVTLRGNKMYEFIDRLVNIALPRIKDFRGLSPKGFDKFGNYTFGIKEHIIFPEVNFDRIDKIRGLDVVVVISALNKDHSFALLEKLNFPFIKKGDN</sequence>
<dbReference type="PANTHER" id="PTHR11994">
    <property type="entry name" value="60S RIBOSOMAL PROTEIN L11-RELATED"/>
    <property type="match status" value="1"/>
</dbReference>
<reference evidence="12 13" key="1">
    <citation type="journal article" date="2020" name="Nat. Microbiol.">
        <title>Lysogenic host-virus interactions in SAR11 marine bacteria.</title>
        <authorList>
            <person name="Morris R.M."/>
            <person name="Cain K.R."/>
            <person name="Hvorecny K.L."/>
            <person name="Kollman J.M."/>
        </authorList>
    </citation>
    <scope>NUCLEOTIDE SEQUENCE [LARGE SCALE GENOMIC DNA]</scope>
    <source>
        <strain evidence="12 13">NP1</strain>
    </source>
</reference>
<evidence type="ECO:0000256" key="4">
    <source>
        <dbReference type="ARBA" id="ARBA00022884"/>
    </source>
</evidence>
<evidence type="ECO:0000259" key="11">
    <source>
        <dbReference type="Pfam" id="PF00673"/>
    </source>
</evidence>
<feature type="domain" description="Large ribosomal subunit protein uL5 N-terminal" evidence="10">
    <location>
        <begin position="26"/>
        <end position="81"/>
    </location>
</feature>
<dbReference type="GO" id="GO:0000049">
    <property type="term" value="F:tRNA binding"/>
    <property type="evidence" value="ECO:0007669"/>
    <property type="project" value="UniProtKB-UniRule"/>
</dbReference>
<dbReference type="NCBIfam" id="NF000585">
    <property type="entry name" value="PRK00010.1"/>
    <property type="match status" value="1"/>
</dbReference>
<dbReference type="GO" id="GO:0006412">
    <property type="term" value="P:translation"/>
    <property type="evidence" value="ECO:0007669"/>
    <property type="project" value="UniProtKB-UniRule"/>
</dbReference>
<evidence type="ECO:0000256" key="5">
    <source>
        <dbReference type="ARBA" id="ARBA00022980"/>
    </source>
</evidence>
<dbReference type="InterPro" id="IPR002132">
    <property type="entry name" value="Ribosomal_uL5"/>
</dbReference>
<dbReference type="GO" id="GO:0005840">
    <property type="term" value="C:ribosome"/>
    <property type="evidence" value="ECO:0007669"/>
    <property type="project" value="UniProtKB-KW"/>
</dbReference>
<evidence type="ECO:0000256" key="7">
    <source>
        <dbReference type="ARBA" id="ARBA00035245"/>
    </source>
</evidence>
<dbReference type="InterPro" id="IPR031309">
    <property type="entry name" value="Ribosomal_uL5_C"/>
</dbReference>
<name>A0A6H1Q1Z5_9PROT</name>
<feature type="domain" description="Large ribosomal subunit protein uL5 C-terminal" evidence="11">
    <location>
        <begin position="86"/>
        <end position="178"/>
    </location>
</feature>
<comment type="subunit">
    <text evidence="8">Part of the 50S ribosomal subunit; part of the 5S rRNA/L5/L18/L25 subcomplex. Contacts the 5S rRNA and the P site tRNA. Forms a bridge to the 30S subunit in the 70S ribosome.</text>
</comment>
<evidence type="ECO:0000256" key="6">
    <source>
        <dbReference type="ARBA" id="ARBA00023274"/>
    </source>
</evidence>
<keyword evidence="4 8" id="KW-0694">RNA-binding</keyword>
<keyword evidence="3 8" id="KW-0699">rRNA-binding</keyword>
<dbReference type="Pfam" id="PF00673">
    <property type="entry name" value="Ribosomal_L5_C"/>
    <property type="match status" value="1"/>
</dbReference>
<dbReference type="GO" id="GO:1990904">
    <property type="term" value="C:ribonucleoprotein complex"/>
    <property type="evidence" value="ECO:0007669"/>
    <property type="project" value="UniProtKB-KW"/>
</dbReference>
<dbReference type="KEGG" id="peg:E5R92_00510"/>
<dbReference type="InterPro" id="IPR022803">
    <property type="entry name" value="Ribosomal_uL5_dom_sf"/>
</dbReference>
<dbReference type="SUPFAM" id="SSF55282">
    <property type="entry name" value="RL5-like"/>
    <property type="match status" value="1"/>
</dbReference>
<dbReference type="EMBL" id="CP038852">
    <property type="protein sequence ID" value="QIZ20275.1"/>
    <property type="molecule type" value="Genomic_DNA"/>
</dbReference>
<comment type="function">
    <text evidence="8">This is 1 of the proteins that bind and probably mediate the attachment of the 5S RNA into the large ribosomal subunit, where it forms part of the central protuberance. In the 70S ribosome it contacts protein S13 of the 30S subunit (bridge B1b), connecting the 2 subunits; this bridge is implicated in subunit movement. Contacts the P site tRNA; the 5S rRNA and some of its associated proteins might help stabilize positioning of ribosome-bound tRNAs.</text>
</comment>
<dbReference type="RefSeq" id="WP_168606173.1">
    <property type="nucleotide sequence ID" value="NZ_CP038852.1"/>
</dbReference>
<evidence type="ECO:0000256" key="3">
    <source>
        <dbReference type="ARBA" id="ARBA00022730"/>
    </source>
</evidence>
<dbReference type="InterPro" id="IPR020930">
    <property type="entry name" value="Ribosomal_uL5_bac-type"/>
</dbReference>
<dbReference type="GO" id="GO:0019843">
    <property type="term" value="F:rRNA binding"/>
    <property type="evidence" value="ECO:0007669"/>
    <property type="project" value="UniProtKB-UniRule"/>
</dbReference>
<evidence type="ECO:0000256" key="2">
    <source>
        <dbReference type="ARBA" id="ARBA00022555"/>
    </source>
</evidence>
<evidence type="ECO:0000259" key="10">
    <source>
        <dbReference type="Pfam" id="PF00281"/>
    </source>
</evidence>